<feature type="region of interest" description="Disordered" evidence="1">
    <location>
        <begin position="1"/>
        <end position="74"/>
    </location>
</feature>
<dbReference type="Proteomes" id="UP000054558">
    <property type="component" value="Unassembled WGS sequence"/>
</dbReference>
<dbReference type="EMBL" id="DF237167">
    <property type="protein sequence ID" value="GAQ85028.1"/>
    <property type="molecule type" value="Genomic_DNA"/>
</dbReference>
<feature type="compositionally biased region" description="Basic and acidic residues" evidence="1">
    <location>
        <begin position="17"/>
        <end position="29"/>
    </location>
</feature>
<name>A0A1Y1IA98_KLENI</name>
<reference evidence="2 3" key="1">
    <citation type="journal article" date="2014" name="Nat. Commun.">
        <title>Klebsormidium flaccidum genome reveals primary factors for plant terrestrial adaptation.</title>
        <authorList>
            <person name="Hori K."/>
            <person name="Maruyama F."/>
            <person name="Fujisawa T."/>
            <person name="Togashi T."/>
            <person name="Yamamoto N."/>
            <person name="Seo M."/>
            <person name="Sato S."/>
            <person name="Yamada T."/>
            <person name="Mori H."/>
            <person name="Tajima N."/>
            <person name="Moriyama T."/>
            <person name="Ikeuchi M."/>
            <person name="Watanabe M."/>
            <person name="Wada H."/>
            <person name="Kobayashi K."/>
            <person name="Saito M."/>
            <person name="Masuda T."/>
            <person name="Sasaki-Sekimoto Y."/>
            <person name="Mashiguchi K."/>
            <person name="Awai K."/>
            <person name="Shimojima M."/>
            <person name="Masuda S."/>
            <person name="Iwai M."/>
            <person name="Nobusawa T."/>
            <person name="Narise T."/>
            <person name="Kondo S."/>
            <person name="Saito H."/>
            <person name="Sato R."/>
            <person name="Murakawa M."/>
            <person name="Ihara Y."/>
            <person name="Oshima-Yamada Y."/>
            <person name="Ohtaka K."/>
            <person name="Satoh M."/>
            <person name="Sonobe K."/>
            <person name="Ishii M."/>
            <person name="Ohtani R."/>
            <person name="Kanamori-Sato M."/>
            <person name="Honoki R."/>
            <person name="Miyazaki D."/>
            <person name="Mochizuki H."/>
            <person name="Umetsu J."/>
            <person name="Higashi K."/>
            <person name="Shibata D."/>
            <person name="Kamiya Y."/>
            <person name="Sato N."/>
            <person name="Nakamura Y."/>
            <person name="Tabata S."/>
            <person name="Ida S."/>
            <person name="Kurokawa K."/>
            <person name="Ohta H."/>
        </authorList>
    </citation>
    <scope>NUCLEOTIDE SEQUENCE [LARGE SCALE GENOMIC DNA]</scope>
    <source>
        <strain evidence="2 3">NIES-2285</strain>
    </source>
</reference>
<gene>
    <name evidence="2" type="ORF">KFL_002180030</name>
</gene>
<evidence type="ECO:0000313" key="3">
    <source>
        <dbReference type="Proteomes" id="UP000054558"/>
    </source>
</evidence>
<sequence>MTSLFTQGFTRKVIIPETKDEQGAMHASKEQPSQTASTASQPETPRSPLTPLTPLSMASSSTSGSTLNADPNMERGMVVHQQEKERGMVVHQKEKAGTVLITVRSMSDEERNRLAHLEVSRKMEAADALHAREAEIFVEKAMRDALAEQYHCEAKAEKKFEEEMSSIKYKEAQLRKKIENKLTQAMAERTRQEILAKQKFEERKIKAKTLAEEKIATAKVCSKVSKFNHGARTEGRK</sequence>
<evidence type="ECO:0000313" key="2">
    <source>
        <dbReference type="EMBL" id="GAQ85028.1"/>
    </source>
</evidence>
<feature type="compositionally biased region" description="Polar residues" evidence="1">
    <location>
        <begin position="30"/>
        <end position="41"/>
    </location>
</feature>
<evidence type="ECO:0000256" key="1">
    <source>
        <dbReference type="SAM" id="MobiDB-lite"/>
    </source>
</evidence>
<protein>
    <submittedName>
        <fullName evidence="2">Uncharacterized protein</fullName>
    </submittedName>
</protein>
<keyword evidence="3" id="KW-1185">Reference proteome</keyword>
<feature type="compositionally biased region" description="Low complexity" evidence="1">
    <location>
        <begin position="42"/>
        <end position="67"/>
    </location>
</feature>
<dbReference type="AlphaFoldDB" id="A0A1Y1IA98"/>
<organism evidence="2 3">
    <name type="scientific">Klebsormidium nitens</name>
    <name type="common">Green alga</name>
    <name type="synonym">Ulothrix nitens</name>
    <dbReference type="NCBI Taxonomy" id="105231"/>
    <lineage>
        <taxon>Eukaryota</taxon>
        <taxon>Viridiplantae</taxon>
        <taxon>Streptophyta</taxon>
        <taxon>Klebsormidiophyceae</taxon>
        <taxon>Klebsormidiales</taxon>
        <taxon>Klebsormidiaceae</taxon>
        <taxon>Klebsormidium</taxon>
    </lineage>
</organism>
<proteinExistence type="predicted"/>
<accession>A0A1Y1IA98</accession>